<reference evidence="1" key="1">
    <citation type="submission" date="2011-11" db="EMBL/GenBank/DDBJ databases">
        <title>The Genome Sequence of Fusarium oxysporum Cotton.</title>
        <authorList>
            <consortium name="The Broad Institute Genome Sequencing Platform"/>
            <person name="Ma L.-J."/>
            <person name="Gale L.R."/>
            <person name="Schwartz D.C."/>
            <person name="Zhou S."/>
            <person name="Corby-Kistler H."/>
            <person name="Young S.K."/>
            <person name="Zeng Q."/>
            <person name="Gargeya S."/>
            <person name="Fitzgerald M."/>
            <person name="Haas B."/>
            <person name="Abouelleil A."/>
            <person name="Alvarado L."/>
            <person name="Arachchi H.M."/>
            <person name="Berlin A."/>
            <person name="Brown A."/>
            <person name="Chapman S.B."/>
            <person name="Chen Z."/>
            <person name="Dunbar C."/>
            <person name="Freedman E."/>
            <person name="Gearin G."/>
            <person name="Goldberg J."/>
            <person name="Griggs A."/>
            <person name="Gujja S."/>
            <person name="Heiman D."/>
            <person name="Howarth C."/>
            <person name="Larson L."/>
            <person name="Lui A."/>
            <person name="MacDonald P.J.P."/>
            <person name="Montmayeur A."/>
            <person name="Murphy C."/>
            <person name="Neiman D."/>
            <person name="Pearson M."/>
            <person name="Priest M."/>
            <person name="Roberts A."/>
            <person name="Saif S."/>
            <person name="Shea T."/>
            <person name="Shenoy N."/>
            <person name="Sisk P."/>
            <person name="Stolte C."/>
            <person name="Sykes S."/>
            <person name="Wortman J."/>
            <person name="Nusbaum C."/>
            <person name="Birren B."/>
        </authorList>
    </citation>
    <scope>NUCLEOTIDE SEQUENCE [LARGE SCALE GENOMIC DNA]</scope>
    <source>
        <strain evidence="1">25433</strain>
    </source>
</reference>
<name>X0KQH0_FUSOX</name>
<organism evidence="1">
    <name type="scientific">Fusarium oxysporum f. sp. vasinfectum 25433</name>
    <dbReference type="NCBI Taxonomy" id="1089449"/>
    <lineage>
        <taxon>Eukaryota</taxon>
        <taxon>Fungi</taxon>
        <taxon>Dikarya</taxon>
        <taxon>Ascomycota</taxon>
        <taxon>Pezizomycotina</taxon>
        <taxon>Sordariomycetes</taxon>
        <taxon>Hypocreomycetidae</taxon>
        <taxon>Hypocreales</taxon>
        <taxon>Nectriaceae</taxon>
        <taxon>Fusarium</taxon>
        <taxon>Fusarium oxysporum species complex</taxon>
    </lineage>
</organism>
<proteinExistence type="predicted"/>
<sequence>MSEISYTLPSGIARYVDVIPYPTQATPSTEEHFHPTPNLTGGMRNEDDAEVLAAFQISTNAAIRRLLNMVHSVVYDSKDHFRMTRREYVKWLLRVSEDFRTYQDTIFHNLPDFLLMSWPLVDESRLSFYQVSETQPPEGLRNHPWNVLRLQGRYYAAQHIIHRPFIDYLLLNMDHIESHPDRDVILRNCGLCLEGCKGFFSVFDGKEANTLTCLFATGLT</sequence>
<evidence type="ECO:0000313" key="1">
    <source>
        <dbReference type="EMBL" id="EXM15803.1"/>
    </source>
</evidence>
<protein>
    <submittedName>
        <fullName evidence="1">Uncharacterized protein</fullName>
    </submittedName>
</protein>
<dbReference type="PANTHER" id="PTHR47785">
    <property type="entry name" value="ZN(II)2CYS6 TRANSCRIPTION FACTOR (EUROFUNG)-RELATED-RELATED"/>
    <property type="match status" value="1"/>
</dbReference>
<dbReference type="OrthoDB" id="10261408at2759"/>
<accession>X0KQH0</accession>
<dbReference type="InterPro" id="IPR053181">
    <property type="entry name" value="EcdB-like_regulator"/>
</dbReference>
<dbReference type="EMBL" id="JH658012">
    <property type="protein sequence ID" value="EXM15803.1"/>
    <property type="molecule type" value="Genomic_DNA"/>
</dbReference>
<dbReference type="HOGENOM" id="CLU_1256068_0_0_1"/>
<dbReference type="AlphaFoldDB" id="X0KQH0"/>
<dbReference type="PANTHER" id="PTHR47785:SF4">
    <property type="entry name" value="ZN(II)2CYS6 TRANSCRIPTION FACTOR (EUROFUNG)"/>
    <property type="match status" value="1"/>
</dbReference>
<gene>
    <name evidence="1" type="ORF">FOTG_15895</name>
</gene>
<dbReference type="Proteomes" id="UP000030701">
    <property type="component" value="Unassembled WGS sequence"/>
</dbReference>
<reference evidence="1" key="2">
    <citation type="submission" date="2012-05" db="EMBL/GenBank/DDBJ databases">
        <title>The Genome Annotation of Fusarium oxysporum Cotton.</title>
        <authorList>
            <consortium name="The Broad Institute Genomics Platform"/>
            <person name="Ma L.-J."/>
            <person name="Corby-Kistler H."/>
            <person name="Broz K."/>
            <person name="Gale L.R."/>
            <person name="Jonkers W."/>
            <person name="O'Donnell K."/>
            <person name="Ploetz R."/>
            <person name="Steinberg C."/>
            <person name="Schwartz D.C."/>
            <person name="VanEtten H."/>
            <person name="Zhou S."/>
            <person name="Young S.K."/>
            <person name="Zeng Q."/>
            <person name="Gargeya S."/>
            <person name="Fitzgerald M."/>
            <person name="Abouelleil A."/>
            <person name="Alvarado L."/>
            <person name="Chapman S.B."/>
            <person name="Gainer-Dewar J."/>
            <person name="Goldberg J."/>
            <person name="Griggs A."/>
            <person name="Gujja S."/>
            <person name="Hansen M."/>
            <person name="Howarth C."/>
            <person name="Imamovic A."/>
            <person name="Ireland A."/>
            <person name="Larimer J."/>
            <person name="McCowan C."/>
            <person name="Murphy C."/>
            <person name="Pearson M."/>
            <person name="Poon T.W."/>
            <person name="Priest M."/>
            <person name="Roberts A."/>
            <person name="Saif S."/>
            <person name="Shea T."/>
            <person name="Sykes S."/>
            <person name="Wortman J."/>
            <person name="Nusbaum C."/>
            <person name="Birren B."/>
        </authorList>
    </citation>
    <scope>NUCLEOTIDE SEQUENCE</scope>
    <source>
        <strain evidence="1">25433</strain>
    </source>
</reference>